<dbReference type="AlphaFoldDB" id="A0A8R2ASX6"/>
<dbReference type="PANTHER" id="PTHR11161:SF0">
    <property type="entry name" value="O-ACYLTRANSFERASE LIKE PROTEIN"/>
    <property type="match status" value="1"/>
</dbReference>
<dbReference type="Pfam" id="PF01757">
    <property type="entry name" value="Acyl_transf_3"/>
    <property type="match status" value="1"/>
</dbReference>
<dbReference type="InterPro" id="IPR002656">
    <property type="entry name" value="Acyl_transf_3_dom"/>
</dbReference>
<keyword evidence="2" id="KW-0472">Membrane</keyword>
<evidence type="ECO:0000259" key="3">
    <source>
        <dbReference type="SMART" id="SM00703"/>
    </source>
</evidence>
<feature type="transmembrane region" description="Helical" evidence="2">
    <location>
        <begin position="430"/>
        <end position="451"/>
    </location>
</feature>
<evidence type="ECO:0000313" key="5">
    <source>
        <dbReference type="Proteomes" id="UP000005204"/>
    </source>
</evidence>
<dbReference type="InterPro" id="IPR052728">
    <property type="entry name" value="O2_lipid_transport_reg"/>
</dbReference>
<feature type="transmembrane region" description="Helical" evidence="2">
    <location>
        <begin position="671"/>
        <end position="692"/>
    </location>
</feature>
<feature type="transmembrane region" description="Helical" evidence="2">
    <location>
        <begin position="490"/>
        <end position="510"/>
    </location>
</feature>
<name>A0A8R2ASX6_BOMMO</name>
<feature type="transmembrane region" description="Helical" evidence="2">
    <location>
        <begin position="630"/>
        <end position="650"/>
    </location>
</feature>
<feature type="transmembrane region" description="Helical" evidence="2">
    <location>
        <begin position="594"/>
        <end position="615"/>
    </location>
</feature>
<reference evidence="5" key="1">
    <citation type="journal article" date="2008" name="Insect Biochem. Mol. Biol.">
        <title>The genome of a lepidopteran model insect, the silkworm Bombyx mori.</title>
        <authorList>
            <consortium name="International Silkworm Genome Consortium"/>
        </authorList>
    </citation>
    <scope>NUCLEOTIDE SEQUENCE [LARGE SCALE GENOMIC DNA]</scope>
    <source>
        <strain evidence="5">p50T</strain>
    </source>
</reference>
<dbReference type="EnsemblMetazoa" id="XM_004933798.4">
    <property type="protein sequence ID" value="XP_004933855.2"/>
    <property type="gene ID" value="LOC101746686"/>
</dbReference>
<dbReference type="PANTHER" id="PTHR11161">
    <property type="entry name" value="O-ACYLTRANSFERASE"/>
    <property type="match status" value="1"/>
</dbReference>
<keyword evidence="5" id="KW-1185">Reference proteome</keyword>
<feature type="compositionally biased region" description="Basic and acidic residues" evidence="1">
    <location>
        <begin position="756"/>
        <end position="765"/>
    </location>
</feature>
<evidence type="ECO:0000256" key="2">
    <source>
        <dbReference type="SAM" id="Phobius"/>
    </source>
</evidence>
<evidence type="ECO:0000256" key="1">
    <source>
        <dbReference type="SAM" id="MobiDB-lite"/>
    </source>
</evidence>
<proteinExistence type="predicted"/>
<keyword evidence="2" id="KW-0812">Transmembrane</keyword>
<reference evidence="4" key="2">
    <citation type="submission" date="2022-06" db="UniProtKB">
        <authorList>
            <consortium name="EnsemblMetazoa"/>
        </authorList>
    </citation>
    <scope>IDENTIFICATION</scope>
    <source>
        <strain evidence="4">p50T (Dazao)</strain>
    </source>
</reference>
<dbReference type="Proteomes" id="UP000005204">
    <property type="component" value="Unassembled WGS sequence"/>
</dbReference>
<feature type="transmembrane region" description="Helical" evidence="2">
    <location>
        <begin position="385"/>
        <end position="409"/>
    </location>
</feature>
<dbReference type="GO" id="GO:0016747">
    <property type="term" value="F:acyltransferase activity, transferring groups other than amino-acyl groups"/>
    <property type="evidence" value="ECO:0007669"/>
    <property type="project" value="InterPro"/>
</dbReference>
<feature type="domain" description="Nose resistant-to-fluoxetine protein N-terminal" evidence="3">
    <location>
        <begin position="102"/>
        <end position="269"/>
    </location>
</feature>
<feature type="transmembrane region" description="Helical" evidence="2">
    <location>
        <begin position="704"/>
        <end position="725"/>
    </location>
</feature>
<feature type="transmembrane region" description="Helical" evidence="2">
    <location>
        <begin position="280"/>
        <end position="302"/>
    </location>
</feature>
<feature type="transmembrane region" description="Helical" evidence="2">
    <location>
        <begin position="564"/>
        <end position="582"/>
    </location>
</feature>
<feature type="region of interest" description="Disordered" evidence="1">
    <location>
        <begin position="743"/>
        <end position="765"/>
    </location>
</feature>
<dbReference type="Pfam" id="PF20146">
    <property type="entry name" value="NRF"/>
    <property type="match status" value="1"/>
</dbReference>
<sequence length="765" mass="88515">MTRENISLDMLNIGTFEIKIKCYLIYTIITTCYRYSTKSIFKLLISMKQNFKFIDRLTCADMVLRKLICFLILLVSDPTRSTSIPDYARAFDPELYERVLDSKECQRQLDFLSNRSLGLSFIDASAKIPSGILTGNVNDFGDYDECLGIHDYVEGMELQGKYCTVLVPWDQMPTNLPETLEDNWLQLFLTYQFRGISGMLEQNKGYAHEVSSIRGRIDPNEHTVFVLSSNETLLGLCIPKVCTTSEALNHVLNYISFVNLTYRDYYCRLPNDKPFRPADYVSMAIFSIIAILTVASSSYEIYNVHVLKKDSSQLHPIYRNFSVFHNTRRFLTFNRNSGQLDCLDGIRVMAMSWITLGHTFCMIIFAFTHNSIYRVIKFRQLETNVIFGAILSVDTFLSISGLLLVYTVVGKIPRDRFLKGIPLFYLYRLLRIWPLLAATLLLEVSLMHHIADGPFWQVVAGDVENCRSNWWRILLHVQNYYRSNCMIHTWYLAVDFQLYILSPIVIVWLFGRKAIAWLILILSVLLSWAVTITYSYTFKMSTILHNFERSADIVTYLDKFYDNTLPRAVPFVVGLMFGYILHLHRDKKLTISRLYVSLFWIYSCIVMFFAVYSLYPMAQSGYDNQAFDSFYNAFARILWAFMIGWLVLACDHGYAGPINWFLSLKIWKIPARLSFAVYLIHLPLLMIFHGSWKETHYFGGTETFFRYLNNLCVTILVAFAMCIVIDAPCSTLQKMLLGIKSNTQNSSNEEPQEAVEDGKSFKTTL</sequence>
<feature type="transmembrane region" description="Helical" evidence="2">
    <location>
        <begin position="517"/>
        <end position="536"/>
    </location>
</feature>
<organism evidence="4 5">
    <name type="scientific">Bombyx mori</name>
    <name type="common">Silk moth</name>
    <dbReference type="NCBI Taxonomy" id="7091"/>
    <lineage>
        <taxon>Eukaryota</taxon>
        <taxon>Metazoa</taxon>
        <taxon>Ecdysozoa</taxon>
        <taxon>Arthropoda</taxon>
        <taxon>Hexapoda</taxon>
        <taxon>Insecta</taxon>
        <taxon>Pterygota</taxon>
        <taxon>Neoptera</taxon>
        <taxon>Endopterygota</taxon>
        <taxon>Lepidoptera</taxon>
        <taxon>Glossata</taxon>
        <taxon>Ditrysia</taxon>
        <taxon>Bombycoidea</taxon>
        <taxon>Bombycidae</taxon>
        <taxon>Bombycinae</taxon>
        <taxon>Bombyx</taxon>
    </lineage>
</organism>
<protein>
    <recommendedName>
        <fullName evidence="3">Nose resistant-to-fluoxetine protein N-terminal domain-containing protein</fullName>
    </recommendedName>
</protein>
<feature type="transmembrane region" description="Helical" evidence="2">
    <location>
        <begin position="353"/>
        <end position="373"/>
    </location>
</feature>
<dbReference type="InterPro" id="IPR006621">
    <property type="entry name" value="Nose-resist-to-fluoxetine_N"/>
</dbReference>
<dbReference type="SMART" id="SM00703">
    <property type="entry name" value="NRF"/>
    <property type="match status" value="1"/>
</dbReference>
<evidence type="ECO:0000313" key="4">
    <source>
        <dbReference type="EnsemblMetazoa" id="XP_004933855.2"/>
    </source>
</evidence>
<accession>A0A8R2ASX6</accession>
<keyword evidence="2" id="KW-1133">Transmembrane helix</keyword>